<dbReference type="Proteomes" id="UP001153069">
    <property type="component" value="Unassembled WGS sequence"/>
</dbReference>
<keyword evidence="1" id="KW-0732">Signal</keyword>
<dbReference type="AlphaFoldDB" id="A0A9N8F269"/>
<evidence type="ECO:0000313" key="3">
    <source>
        <dbReference type="Proteomes" id="UP001153069"/>
    </source>
</evidence>
<proteinExistence type="predicted"/>
<feature type="signal peptide" evidence="1">
    <location>
        <begin position="1"/>
        <end position="21"/>
    </location>
</feature>
<protein>
    <submittedName>
        <fullName evidence="2">OsmC-like protein</fullName>
    </submittedName>
</protein>
<comment type="caution">
    <text evidence="2">The sequence shown here is derived from an EMBL/GenBank/DDBJ whole genome shotgun (WGS) entry which is preliminary data.</text>
</comment>
<feature type="chain" id="PRO_5040147874" evidence="1">
    <location>
        <begin position="22"/>
        <end position="423"/>
    </location>
</feature>
<evidence type="ECO:0000313" key="2">
    <source>
        <dbReference type="EMBL" id="CAB9531516.1"/>
    </source>
</evidence>
<dbReference type="PANTHER" id="PTHR35399">
    <property type="entry name" value="SLR8030 PROTEIN"/>
    <property type="match status" value="1"/>
</dbReference>
<dbReference type="OrthoDB" id="42504at2759"/>
<dbReference type="EMBL" id="CAICTM010003620">
    <property type="protein sequence ID" value="CAB9531516.1"/>
    <property type="molecule type" value="Genomic_DNA"/>
</dbReference>
<sequence length="423" mass="46520">MRWPKAGFVLLLLAFATKASALEYEPGNLEGVDQDMYLSKGLSAKIIARSGEPVAYFDGTSSTENFHSDPDGAAVFEDESEANLGGWVYVSNSEADFGNGGVGAIKFDPNGNVIDYKMVLTGTSRNCNGGKTDWQSWISCEEDLFGQGKIYQVDPFGEKDPVMIALGNQGGVWEAFAHDTRDPEVLYAFITEDTEDGAVQRMTYQNPNYTYAWDILIESAPLDYLYLEPANDSSGTFKWIPDEAEARANAESYYPSTEGMKMDGNILRVVSKGLEGFFELDLDEGNYTFEVPDFDGQPDQSTTVVQDDGSKLIYFTEEAHPFWGFFGSQVGLYTRDEAGEYTTILFGDDYSPETTGVAFSPDGLHMYFAYQTDGYLFDVTRTDGLSFFSPATPAEVTDDGGDESILDWIGGLLFPAAEGQDLP</sequence>
<reference evidence="2" key="1">
    <citation type="submission" date="2020-06" db="EMBL/GenBank/DDBJ databases">
        <authorList>
            <consortium name="Plant Systems Biology data submission"/>
        </authorList>
    </citation>
    <scope>NUCLEOTIDE SEQUENCE</scope>
    <source>
        <strain evidence="2">D6</strain>
    </source>
</reference>
<organism evidence="2 3">
    <name type="scientific">Seminavis robusta</name>
    <dbReference type="NCBI Taxonomy" id="568900"/>
    <lineage>
        <taxon>Eukaryota</taxon>
        <taxon>Sar</taxon>
        <taxon>Stramenopiles</taxon>
        <taxon>Ochrophyta</taxon>
        <taxon>Bacillariophyta</taxon>
        <taxon>Bacillariophyceae</taxon>
        <taxon>Bacillariophycidae</taxon>
        <taxon>Naviculales</taxon>
        <taxon>Naviculaceae</taxon>
        <taxon>Seminavis</taxon>
    </lineage>
</organism>
<evidence type="ECO:0000256" key="1">
    <source>
        <dbReference type="SAM" id="SignalP"/>
    </source>
</evidence>
<dbReference type="Pfam" id="PF05787">
    <property type="entry name" value="PhoX"/>
    <property type="match status" value="1"/>
</dbReference>
<keyword evidence="3" id="KW-1185">Reference proteome</keyword>
<gene>
    <name evidence="2" type="ORF">SEMRO_3622_G349790.1</name>
</gene>
<name>A0A9N8F269_9STRA</name>
<dbReference type="PANTHER" id="PTHR35399:SF2">
    <property type="entry name" value="DUF839 DOMAIN-CONTAINING PROTEIN"/>
    <property type="match status" value="1"/>
</dbReference>
<dbReference type="InterPro" id="IPR008557">
    <property type="entry name" value="PhoX"/>
</dbReference>
<accession>A0A9N8F269</accession>
<dbReference type="SUPFAM" id="SSF63829">
    <property type="entry name" value="Calcium-dependent phosphotriesterase"/>
    <property type="match status" value="1"/>
</dbReference>